<evidence type="ECO:0000313" key="1">
    <source>
        <dbReference type="EMBL" id="XAH74802.1"/>
    </source>
</evidence>
<dbReference type="EMBL" id="CP146256">
    <property type="protein sequence ID" value="XAH74802.1"/>
    <property type="molecule type" value="Genomic_DNA"/>
</dbReference>
<sequence length="45" mass="5130">MEEDKIFWVNKEAVFSTYVAAINEEPVVTEYDYAEVAATIAEVDE</sequence>
<keyword evidence="2" id="KW-1185">Reference proteome</keyword>
<protein>
    <submittedName>
        <fullName evidence="1">Uncharacterized protein</fullName>
    </submittedName>
</protein>
<dbReference type="Proteomes" id="UP001451571">
    <property type="component" value="Chromosome"/>
</dbReference>
<accession>A0ABZ3EZQ9</accession>
<dbReference type="RefSeq" id="WP_342758380.1">
    <property type="nucleotide sequence ID" value="NZ_CP146256.1"/>
</dbReference>
<reference evidence="1 2" key="1">
    <citation type="submission" date="2024-02" db="EMBL/GenBank/DDBJ databases">
        <title>Bacterial strain from lacustrine sediment.</title>
        <authorList>
            <person name="Petit C."/>
            <person name="Fadhlaoui K."/>
        </authorList>
    </citation>
    <scope>NUCLEOTIDE SEQUENCE [LARGE SCALE GENOMIC DNA]</scope>
    <source>
        <strain evidence="1 2">IPX-CK</strain>
    </source>
</reference>
<name>A0ABZ3EZQ9_9FIRM</name>
<evidence type="ECO:0000313" key="2">
    <source>
        <dbReference type="Proteomes" id="UP001451571"/>
    </source>
</evidence>
<organism evidence="1 2">
    <name type="scientific">Kineothrix sedimenti</name>
    <dbReference type="NCBI Taxonomy" id="3123317"/>
    <lineage>
        <taxon>Bacteria</taxon>
        <taxon>Bacillati</taxon>
        <taxon>Bacillota</taxon>
        <taxon>Clostridia</taxon>
        <taxon>Lachnospirales</taxon>
        <taxon>Lachnospiraceae</taxon>
        <taxon>Kineothrix</taxon>
    </lineage>
</organism>
<proteinExistence type="predicted"/>
<gene>
    <name evidence="1" type="ORF">V6984_03295</name>
</gene>